<dbReference type="GO" id="GO:0030145">
    <property type="term" value="F:manganese ion binding"/>
    <property type="evidence" value="ECO:0007669"/>
    <property type="project" value="UniProtKB-UniRule"/>
</dbReference>
<evidence type="ECO:0000256" key="3">
    <source>
        <dbReference type="ARBA" id="ARBA00011738"/>
    </source>
</evidence>
<dbReference type="GO" id="GO:0000287">
    <property type="term" value="F:magnesium ion binding"/>
    <property type="evidence" value="ECO:0007669"/>
    <property type="project" value="UniProtKB-UniRule"/>
</dbReference>
<dbReference type="GO" id="GO:0008686">
    <property type="term" value="F:3,4-dihydroxy-2-butanone-4-phosphate synthase activity"/>
    <property type="evidence" value="ECO:0007669"/>
    <property type="project" value="UniProtKB-UniRule"/>
</dbReference>
<evidence type="ECO:0000256" key="1">
    <source>
        <dbReference type="ARBA" id="ARBA00002284"/>
    </source>
</evidence>
<keyword evidence="10 12" id="KW-0456">Lyase</keyword>
<evidence type="ECO:0000256" key="2">
    <source>
        <dbReference type="ARBA" id="ARBA00004904"/>
    </source>
</evidence>
<dbReference type="GO" id="GO:0005829">
    <property type="term" value="C:cytosol"/>
    <property type="evidence" value="ECO:0007669"/>
    <property type="project" value="UniProtKB-ARBA"/>
</dbReference>
<dbReference type="AlphaFoldDB" id="A0A1I4X5E1"/>
<dbReference type="OrthoDB" id="9793111at2"/>
<dbReference type="FunFam" id="3.90.870.10:FF:000002">
    <property type="entry name" value="3,4-dihydroxy-2-butanone 4-phosphate synthase"/>
    <property type="match status" value="1"/>
</dbReference>
<reference evidence="15" key="1">
    <citation type="submission" date="2016-10" db="EMBL/GenBank/DDBJ databases">
        <authorList>
            <person name="Varghese N."/>
            <person name="Submissions S."/>
        </authorList>
    </citation>
    <scope>NUCLEOTIDE SEQUENCE [LARGE SCALE GENOMIC DNA]</scope>
    <source>
        <strain evidence="15">XJ109</strain>
    </source>
</reference>
<feature type="binding site" evidence="12">
    <location>
        <position position="37"/>
    </location>
    <ligand>
        <name>Mg(2+)</name>
        <dbReference type="ChEBI" id="CHEBI:18420"/>
        <label>2</label>
    </ligand>
</feature>
<dbReference type="Gene3D" id="3.90.870.10">
    <property type="entry name" value="DHBP synthase"/>
    <property type="match status" value="1"/>
</dbReference>
<name>A0A1I4X5E1_9FLAO</name>
<dbReference type="STRING" id="684065.SAMN05421738_10870"/>
<evidence type="ECO:0000256" key="9">
    <source>
        <dbReference type="ARBA" id="ARBA00023211"/>
    </source>
</evidence>
<keyword evidence="15" id="KW-1185">Reference proteome</keyword>
<dbReference type="PANTHER" id="PTHR21327">
    <property type="entry name" value="GTP CYCLOHYDROLASE II-RELATED"/>
    <property type="match status" value="1"/>
</dbReference>
<sequence length="220" mass="24172">MKTITQFGKNANERIALAIKELQNGKGILLIDDENRENEGDIIFPASTITAPDMALLIRECSGIVCLCMTQDKANQLDLHAMVTDNNSRFQTAFTVTIEAKEGVTTGVSAADRVQTIKTAVNVNAKPSDLNRPGHVFPLIARENGVIERRGHTEGSVDLVKLAGLGNEAVLCELTNPDGTMAKLPQIIDFAEKHEMCLLTIEDIYEYRMQLQEQNAVEFA</sequence>
<feature type="binding site" evidence="12">
    <location>
        <begin position="36"/>
        <end position="37"/>
    </location>
    <ligand>
        <name>D-ribulose 5-phosphate</name>
        <dbReference type="ChEBI" id="CHEBI:58121"/>
    </ligand>
</feature>
<gene>
    <name evidence="12" type="primary">ribB</name>
    <name evidence="14" type="ORF">SAMN05421738_10870</name>
</gene>
<dbReference type="EC" id="4.1.99.12" evidence="4 12"/>
<evidence type="ECO:0000256" key="6">
    <source>
        <dbReference type="ARBA" id="ARBA00022619"/>
    </source>
</evidence>
<evidence type="ECO:0000256" key="7">
    <source>
        <dbReference type="ARBA" id="ARBA00022723"/>
    </source>
</evidence>
<dbReference type="InterPro" id="IPR017945">
    <property type="entry name" value="DHBP_synth_RibB-like_a/b_dom"/>
</dbReference>
<dbReference type="RefSeq" id="WP_092908312.1">
    <property type="nucleotide sequence ID" value="NZ_FOUZ01000008.1"/>
</dbReference>
<protein>
    <recommendedName>
        <fullName evidence="5 12">3,4-dihydroxy-2-butanone 4-phosphate synthase</fullName>
        <shortName evidence="12 13">DHBP synthase</shortName>
        <ecNumber evidence="4 12">4.1.99.12</ecNumber>
    </recommendedName>
</protein>
<evidence type="ECO:0000256" key="11">
    <source>
        <dbReference type="ARBA" id="ARBA00060730"/>
    </source>
</evidence>
<dbReference type="GO" id="GO:0009231">
    <property type="term" value="P:riboflavin biosynthetic process"/>
    <property type="evidence" value="ECO:0007669"/>
    <property type="project" value="UniProtKB-UniRule"/>
</dbReference>
<evidence type="ECO:0000256" key="12">
    <source>
        <dbReference type="HAMAP-Rule" id="MF_00180"/>
    </source>
</evidence>
<keyword evidence="8 12" id="KW-0460">Magnesium</keyword>
<feature type="binding site" evidence="12">
    <location>
        <begin position="149"/>
        <end position="153"/>
    </location>
    <ligand>
        <name>D-ribulose 5-phosphate</name>
        <dbReference type="ChEBI" id="CHEBI:58121"/>
    </ligand>
</feature>
<dbReference type="InterPro" id="IPR000422">
    <property type="entry name" value="DHBP_synthase_RibB"/>
</dbReference>
<dbReference type="UniPathway" id="UPA00275">
    <property type="reaction ID" value="UER00399"/>
</dbReference>
<organism evidence="14 15">
    <name type="scientific">Algoriella xinjiangensis</name>
    <dbReference type="NCBI Taxonomy" id="684065"/>
    <lineage>
        <taxon>Bacteria</taxon>
        <taxon>Pseudomonadati</taxon>
        <taxon>Bacteroidota</taxon>
        <taxon>Flavobacteriia</taxon>
        <taxon>Flavobacteriales</taxon>
        <taxon>Weeksellaceae</taxon>
        <taxon>Algoriella</taxon>
    </lineage>
</organism>
<dbReference type="EMBL" id="FOUZ01000008">
    <property type="protein sequence ID" value="SFN20636.1"/>
    <property type="molecule type" value="Genomic_DNA"/>
</dbReference>
<evidence type="ECO:0000256" key="4">
    <source>
        <dbReference type="ARBA" id="ARBA00012153"/>
    </source>
</evidence>
<accession>A0A1I4X5E1</accession>
<evidence type="ECO:0000313" key="14">
    <source>
        <dbReference type="EMBL" id="SFN20636.1"/>
    </source>
</evidence>
<comment type="function">
    <text evidence="1 12 13">Catalyzes the conversion of D-ribulose 5-phosphate to formate and 3,4-dihydroxy-2-butanone 4-phosphate.</text>
</comment>
<feature type="site" description="Essential for catalytic activity" evidence="12">
    <location>
        <position position="135"/>
    </location>
</feature>
<evidence type="ECO:0000256" key="8">
    <source>
        <dbReference type="ARBA" id="ARBA00022842"/>
    </source>
</evidence>
<dbReference type="PANTHER" id="PTHR21327:SF38">
    <property type="entry name" value="3,4-DIHYDROXY-2-BUTANONE 4-PHOSPHATE SYNTHASE"/>
    <property type="match status" value="1"/>
</dbReference>
<comment type="cofactor">
    <cofactor evidence="12 13">
        <name>Mg(2+)</name>
        <dbReference type="ChEBI" id="CHEBI:18420"/>
    </cofactor>
    <cofactor evidence="12 13">
        <name>Mn(2+)</name>
        <dbReference type="ChEBI" id="CHEBI:29035"/>
    </cofactor>
    <text evidence="12 13">Binds 2 divalent metal cations per subunit. Magnesium or manganese.</text>
</comment>
<keyword evidence="6 12" id="KW-0686">Riboflavin biosynthesis</keyword>
<evidence type="ECO:0000256" key="10">
    <source>
        <dbReference type="ARBA" id="ARBA00023239"/>
    </source>
</evidence>
<dbReference type="NCBIfam" id="TIGR00506">
    <property type="entry name" value="ribB"/>
    <property type="match status" value="1"/>
</dbReference>
<feature type="binding site" evidence="12">
    <location>
        <position position="152"/>
    </location>
    <ligand>
        <name>Mg(2+)</name>
        <dbReference type="ChEBI" id="CHEBI:18420"/>
        <label>2</label>
    </ligand>
</feature>
<comment type="subunit">
    <text evidence="3 12 13">Homodimer.</text>
</comment>
<feature type="binding site" evidence="12">
    <location>
        <position position="41"/>
    </location>
    <ligand>
        <name>D-ribulose 5-phosphate</name>
        <dbReference type="ChEBI" id="CHEBI:58121"/>
    </ligand>
</feature>
<dbReference type="HAMAP" id="MF_00180">
    <property type="entry name" value="RibB"/>
    <property type="match status" value="1"/>
</dbReference>
<keyword evidence="7 12" id="KW-0479">Metal-binding</keyword>
<keyword evidence="9 12" id="KW-0464">Manganese</keyword>
<dbReference type="Pfam" id="PF00926">
    <property type="entry name" value="DHBP_synthase"/>
    <property type="match status" value="1"/>
</dbReference>
<feature type="binding site" evidence="12">
    <location>
        <position position="37"/>
    </location>
    <ligand>
        <name>Mg(2+)</name>
        <dbReference type="ChEBI" id="CHEBI:18420"/>
        <label>1</label>
    </ligand>
</feature>
<evidence type="ECO:0000256" key="13">
    <source>
        <dbReference type="RuleBase" id="RU003843"/>
    </source>
</evidence>
<comment type="pathway">
    <text evidence="2 12 13">Cofactor biosynthesis; riboflavin biosynthesis; 2-hydroxy-3-oxobutyl phosphate from D-ribulose 5-phosphate: step 1/1.</text>
</comment>
<evidence type="ECO:0000313" key="15">
    <source>
        <dbReference type="Proteomes" id="UP000199149"/>
    </source>
</evidence>
<proteinExistence type="inferred from homology"/>
<dbReference type="SUPFAM" id="SSF55821">
    <property type="entry name" value="YrdC/RibB"/>
    <property type="match status" value="1"/>
</dbReference>
<comment type="similarity">
    <text evidence="11 12 13">Belongs to the DHBP synthase family.</text>
</comment>
<dbReference type="Proteomes" id="UP000199149">
    <property type="component" value="Unassembled WGS sequence"/>
</dbReference>
<evidence type="ECO:0000256" key="5">
    <source>
        <dbReference type="ARBA" id="ARBA00018836"/>
    </source>
</evidence>
<feature type="site" description="Essential for catalytic activity" evidence="12">
    <location>
        <position position="173"/>
    </location>
</feature>
<comment type="catalytic activity">
    <reaction evidence="12 13">
        <text>D-ribulose 5-phosphate = (2S)-2-hydroxy-3-oxobutyl phosphate + formate + H(+)</text>
        <dbReference type="Rhea" id="RHEA:18457"/>
        <dbReference type="ChEBI" id="CHEBI:15378"/>
        <dbReference type="ChEBI" id="CHEBI:15740"/>
        <dbReference type="ChEBI" id="CHEBI:58121"/>
        <dbReference type="ChEBI" id="CHEBI:58830"/>
        <dbReference type="EC" id="4.1.99.12"/>
    </reaction>
</comment>